<sequence length="76" mass="8242">MMLPNPFEPAFETCLIETGYSTGKTLPQRDLGKCEVGEIRPRALGDCEWRCYSGANLKQIEVPAASVPGSRGAGRN</sequence>
<name>A0A090ERQ2_MESPL</name>
<organism evidence="1 2">
    <name type="scientific">Mesorhizobium plurifarium</name>
    <dbReference type="NCBI Taxonomy" id="69974"/>
    <lineage>
        <taxon>Bacteria</taxon>
        <taxon>Pseudomonadati</taxon>
        <taxon>Pseudomonadota</taxon>
        <taxon>Alphaproteobacteria</taxon>
        <taxon>Hyphomicrobiales</taxon>
        <taxon>Phyllobacteriaceae</taxon>
        <taxon>Mesorhizobium</taxon>
    </lineage>
</organism>
<reference evidence="1 2" key="1">
    <citation type="submission" date="2014-08" db="EMBL/GenBank/DDBJ databases">
        <authorList>
            <person name="Moulin Lionel"/>
        </authorList>
    </citation>
    <scope>NUCLEOTIDE SEQUENCE [LARGE SCALE GENOMIC DNA]</scope>
</reference>
<dbReference type="Proteomes" id="UP000046373">
    <property type="component" value="Unassembled WGS sequence"/>
</dbReference>
<gene>
    <name evidence="1" type="ORF">MPLDJ20_140417</name>
</gene>
<dbReference type="AlphaFoldDB" id="A0A090ERQ2"/>
<accession>A0A090ERQ2</accession>
<dbReference type="EMBL" id="CCNB01000006">
    <property type="protein sequence ID" value="CDX31816.1"/>
    <property type="molecule type" value="Genomic_DNA"/>
</dbReference>
<evidence type="ECO:0000313" key="1">
    <source>
        <dbReference type="EMBL" id="CDX31816.1"/>
    </source>
</evidence>
<evidence type="ECO:0000313" key="2">
    <source>
        <dbReference type="Proteomes" id="UP000046373"/>
    </source>
</evidence>
<proteinExistence type="predicted"/>
<protein>
    <submittedName>
        <fullName evidence="1">Uncharacterized protein</fullName>
    </submittedName>
</protein>